<dbReference type="InterPro" id="IPR014030">
    <property type="entry name" value="Ketoacyl_synth_N"/>
</dbReference>
<reference evidence="3 4" key="1">
    <citation type="submission" date="2019-04" db="EMBL/GenBank/DDBJ databases">
        <title>Streptomyces piniterrae sp. nov., a heliquinomycin-producing actinomycete isolated from rhizosphere soil of Pinus yunnanensis.</title>
        <authorList>
            <person name="Zhuang X."/>
            <person name="Zhao J."/>
        </authorList>
    </citation>
    <scope>NUCLEOTIDE SEQUENCE [LARGE SCALE GENOMIC DNA]</scope>
    <source>
        <strain evidence="4">jys28</strain>
    </source>
</reference>
<feature type="compositionally biased region" description="Polar residues" evidence="1">
    <location>
        <begin position="12"/>
        <end position="24"/>
    </location>
</feature>
<evidence type="ECO:0000313" key="4">
    <source>
        <dbReference type="Proteomes" id="UP000308697"/>
    </source>
</evidence>
<protein>
    <submittedName>
        <fullName evidence="3">3-oxoacyl-ACP synthase</fullName>
    </submittedName>
</protein>
<comment type="caution">
    <text evidence="3">The sequence shown here is derived from an EMBL/GenBank/DDBJ whole genome shotgun (WGS) entry which is preliminary data.</text>
</comment>
<evidence type="ECO:0000256" key="1">
    <source>
        <dbReference type="SAM" id="MobiDB-lite"/>
    </source>
</evidence>
<dbReference type="InterPro" id="IPR016039">
    <property type="entry name" value="Thiolase-like"/>
</dbReference>
<accession>A0A4U0NRV7</accession>
<dbReference type="RefSeq" id="WP_136738959.1">
    <property type="nucleotide sequence ID" value="NZ_SUMB01000002.1"/>
</dbReference>
<evidence type="ECO:0000313" key="3">
    <source>
        <dbReference type="EMBL" id="TJZ57341.1"/>
    </source>
</evidence>
<dbReference type="OrthoDB" id="7061549at2"/>
<feature type="domain" description="Beta-ketoacyl synthase-like N-terminal" evidence="2">
    <location>
        <begin position="49"/>
        <end position="178"/>
    </location>
</feature>
<dbReference type="Proteomes" id="UP000308697">
    <property type="component" value="Unassembled WGS sequence"/>
</dbReference>
<dbReference type="EMBL" id="SUMB01000002">
    <property type="protein sequence ID" value="TJZ57341.1"/>
    <property type="molecule type" value="Genomic_DNA"/>
</dbReference>
<gene>
    <name evidence="3" type="ORF">FCH28_07910</name>
</gene>
<keyword evidence="4" id="KW-1185">Reference proteome</keyword>
<evidence type="ECO:0000259" key="2">
    <source>
        <dbReference type="Pfam" id="PF00109"/>
    </source>
</evidence>
<dbReference type="GO" id="GO:0016747">
    <property type="term" value="F:acyltransferase activity, transferring groups other than amino-acyl groups"/>
    <property type="evidence" value="ECO:0007669"/>
    <property type="project" value="UniProtKB-ARBA"/>
</dbReference>
<feature type="region of interest" description="Disordered" evidence="1">
    <location>
        <begin position="7"/>
        <end position="37"/>
    </location>
</feature>
<sequence>MIITAWSAMSPHGTSDTDFAQSAVSGRPLPDGPRPVPDFEPREFLGRQGTRAMSRATALAVATAARLLTEDDDPARTGLVLGTTNGSAQSILDVNRASRLRDKPFLIQPSTIQNAAMNSIAGQTAIWHGLRGPNATLAGGRTTGLSALGYCRRLLLTGRADTILAGAAEELTEARSWVRDDTAPLAEGCAMLRLEPSGPEPSSPGASGLEPSASHGLAEVLAVTSLVVTDGDLGAAVLKAANRVLTRTSTSPDRVWAAIGSGTTDDAESKALAMVCPDATLLPPITESLGHVHSASGPFQLAAVLSHAAASGPADRLALLTSVEPQGIAVAAVLRVKGETIVT</sequence>
<name>A0A4U0NRV7_9ACTN</name>
<organism evidence="3 4">
    <name type="scientific">Streptomyces piniterrae</name>
    <dbReference type="NCBI Taxonomy" id="2571125"/>
    <lineage>
        <taxon>Bacteria</taxon>
        <taxon>Bacillati</taxon>
        <taxon>Actinomycetota</taxon>
        <taxon>Actinomycetes</taxon>
        <taxon>Kitasatosporales</taxon>
        <taxon>Streptomycetaceae</taxon>
        <taxon>Streptomyces</taxon>
    </lineage>
</organism>
<dbReference type="SUPFAM" id="SSF53901">
    <property type="entry name" value="Thiolase-like"/>
    <property type="match status" value="1"/>
</dbReference>
<dbReference type="AlphaFoldDB" id="A0A4U0NRV7"/>
<dbReference type="Gene3D" id="3.40.47.10">
    <property type="match status" value="1"/>
</dbReference>
<dbReference type="Pfam" id="PF00109">
    <property type="entry name" value="ketoacyl-synt"/>
    <property type="match status" value="1"/>
</dbReference>
<proteinExistence type="predicted"/>